<protein>
    <submittedName>
        <fullName evidence="2">Uncharacterized protein</fullName>
    </submittedName>
</protein>
<sequence>MTATIDPEELYYQMVADAEERGLIVDDDADEQLAEAARAQAAAHNKHVCTACNRARPHEQLHDRTCRACRAAEIHAETAYNLRDVEEQIAQLEARRDELLRRLD</sequence>
<dbReference type="Proteomes" id="UP000005038">
    <property type="component" value="Unassembled WGS sequence"/>
</dbReference>
<evidence type="ECO:0000313" key="3">
    <source>
        <dbReference type="Proteomes" id="UP000005038"/>
    </source>
</evidence>
<dbReference type="RefSeq" id="WP_007240661.1">
    <property type="nucleotide sequence ID" value="NZ_BAFB01000221.1"/>
</dbReference>
<feature type="coiled-coil region" evidence="1">
    <location>
        <begin position="75"/>
        <end position="102"/>
    </location>
</feature>
<keyword evidence="1" id="KW-0175">Coiled coil</keyword>
<dbReference type="AlphaFoldDB" id="H5TSM2"/>
<comment type="caution">
    <text evidence="2">The sequence shown here is derived from an EMBL/GenBank/DDBJ whole genome shotgun (WGS) entry which is preliminary data.</text>
</comment>
<evidence type="ECO:0000256" key="1">
    <source>
        <dbReference type="SAM" id="Coils"/>
    </source>
</evidence>
<organism evidence="2 3">
    <name type="scientific">Gordonia otitidis (strain DSM 44809 / CCUG 52243 / JCM 12355 / NBRC 100426 / IFM 10032)</name>
    <dbReference type="NCBI Taxonomy" id="1108044"/>
    <lineage>
        <taxon>Bacteria</taxon>
        <taxon>Bacillati</taxon>
        <taxon>Actinomycetota</taxon>
        <taxon>Actinomycetes</taxon>
        <taxon>Mycobacteriales</taxon>
        <taxon>Gordoniaceae</taxon>
        <taxon>Gordonia</taxon>
    </lineage>
</organism>
<proteinExistence type="predicted"/>
<dbReference type="STRING" id="1108044.GOOTI_221_00230"/>
<gene>
    <name evidence="2" type="ORF">GOOTI_221_00230</name>
</gene>
<evidence type="ECO:0000313" key="2">
    <source>
        <dbReference type="EMBL" id="GAB36480.1"/>
    </source>
</evidence>
<reference evidence="2" key="1">
    <citation type="submission" date="2012-02" db="EMBL/GenBank/DDBJ databases">
        <title>Whole genome shotgun sequence of Gordonia otitidis NBRC 100426.</title>
        <authorList>
            <person name="Yoshida I."/>
            <person name="Hosoyama A."/>
            <person name="Tsuchikane K."/>
            <person name="Katsumata H."/>
            <person name="Yamazaki S."/>
            <person name="Fujita N."/>
        </authorList>
    </citation>
    <scope>NUCLEOTIDE SEQUENCE [LARGE SCALE GENOMIC DNA]</scope>
    <source>
        <strain evidence="2">NBRC 100426</strain>
    </source>
</reference>
<name>H5TSM2_GORO1</name>
<keyword evidence="3" id="KW-1185">Reference proteome</keyword>
<dbReference type="EMBL" id="BAFB01000221">
    <property type="protein sequence ID" value="GAB36480.1"/>
    <property type="molecule type" value="Genomic_DNA"/>
</dbReference>
<accession>H5TSM2</accession>